<dbReference type="STRING" id="665467.SAMN02982931_03582"/>
<dbReference type="OrthoDB" id="8074373at2"/>
<protein>
    <submittedName>
        <fullName evidence="3">Uncharacterized conserved protein YraI</fullName>
    </submittedName>
</protein>
<organism evidence="3 4">
    <name type="scientific">Bauldia litoralis</name>
    <dbReference type="NCBI Taxonomy" id="665467"/>
    <lineage>
        <taxon>Bacteria</taxon>
        <taxon>Pseudomonadati</taxon>
        <taxon>Pseudomonadota</taxon>
        <taxon>Alphaproteobacteria</taxon>
        <taxon>Hyphomicrobiales</taxon>
        <taxon>Kaistiaceae</taxon>
        <taxon>Bauldia</taxon>
    </lineage>
</organism>
<reference evidence="3 4" key="1">
    <citation type="submission" date="2016-10" db="EMBL/GenBank/DDBJ databases">
        <authorList>
            <person name="de Groot N.N."/>
        </authorList>
    </citation>
    <scope>NUCLEOTIDE SEQUENCE [LARGE SCALE GENOMIC DNA]</scope>
    <source>
        <strain evidence="3 4">ATCC 35022</strain>
    </source>
</reference>
<evidence type="ECO:0000313" key="3">
    <source>
        <dbReference type="EMBL" id="SDB46090.1"/>
    </source>
</evidence>
<feature type="chain" id="PRO_5011562692" evidence="1">
    <location>
        <begin position="24"/>
        <end position="153"/>
    </location>
</feature>
<proteinExistence type="predicted"/>
<keyword evidence="1" id="KW-0732">Signal</keyword>
<feature type="signal peptide" evidence="1">
    <location>
        <begin position="1"/>
        <end position="23"/>
    </location>
</feature>
<feature type="domain" description="SH3b" evidence="2">
    <location>
        <begin position="32"/>
        <end position="79"/>
    </location>
</feature>
<accession>A0A1G6DLT4</accession>
<keyword evidence="4" id="KW-1185">Reference proteome</keyword>
<gene>
    <name evidence="3" type="ORF">SAMN02982931_03582</name>
</gene>
<evidence type="ECO:0000313" key="4">
    <source>
        <dbReference type="Proteomes" id="UP000199071"/>
    </source>
</evidence>
<dbReference type="EMBL" id="FMXQ01000007">
    <property type="protein sequence ID" value="SDB46090.1"/>
    <property type="molecule type" value="Genomic_DNA"/>
</dbReference>
<evidence type="ECO:0000259" key="2">
    <source>
        <dbReference type="Pfam" id="PF08239"/>
    </source>
</evidence>
<dbReference type="Proteomes" id="UP000199071">
    <property type="component" value="Unassembled WGS sequence"/>
</dbReference>
<name>A0A1G6DLT4_9HYPH</name>
<sequence>MVLRSLFAVAALLLVAGTDAALAWSSNTTANVVIRNGPGTNYGRLTVVPAGETVEVYRCAGWCEVYYEGRRGWAYGKYIGGYAPLTQTLNVSPVRTRHGTKLKPVYVPPQTAYLASAPIRSESAEQRDWYAGRAFYFNGRYLDRPDVFFVYGR</sequence>
<dbReference type="RefSeq" id="WP_090878422.1">
    <property type="nucleotide sequence ID" value="NZ_FMXQ01000007.1"/>
</dbReference>
<dbReference type="AlphaFoldDB" id="A0A1G6DLT4"/>
<evidence type="ECO:0000256" key="1">
    <source>
        <dbReference type="SAM" id="SignalP"/>
    </source>
</evidence>
<dbReference type="InterPro" id="IPR003646">
    <property type="entry name" value="SH3-like_bac-type"/>
</dbReference>
<dbReference type="Pfam" id="PF08239">
    <property type="entry name" value="SH3_3"/>
    <property type="match status" value="1"/>
</dbReference>
<dbReference type="Gene3D" id="2.30.30.40">
    <property type="entry name" value="SH3 Domains"/>
    <property type="match status" value="1"/>
</dbReference>